<proteinExistence type="predicted"/>
<keyword evidence="3" id="KW-1185">Reference proteome</keyword>
<accession>A0A2T3JLA0</accession>
<keyword evidence="2" id="KW-0378">Hydrolase</keyword>
<organism evidence="2 3">
    <name type="scientific">Photobacterium frigidiphilum</name>
    <dbReference type="NCBI Taxonomy" id="264736"/>
    <lineage>
        <taxon>Bacteria</taxon>
        <taxon>Pseudomonadati</taxon>
        <taxon>Pseudomonadota</taxon>
        <taxon>Gammaproteobacteria</taxon>
        <taxon>Vibrionales</taxon>
        <taxon>Vibrionaceae</taxon>
        <taxon>Photobacterium</taxon>
    </lineage>
</organism>
<evidence type="ECO:0000313" key="2">
    <source>
        <dbReference type="EMBL" id="PSU49795.1"/>
    </source>
</evidence>
<comment type="caution">
    <text evidence="2">The sequence shown here is derived from an EMBL/GenBank/DDBJ whole genome shotgun (WGS) entry which is preliminary data.</text>
</comment>
<dbReference type="GO" id="GO:0008233">
    <property type="term" value="F:peptidase activity"/>
    <property type="evidence" value="ECO:0007669"/>
    <property type="project" value="UniProtKB-KW"/>
</dbReference>
<feature type="region of interest" description="Disordered" evidence="1">
    <location>
        <begin position="1"/>
        <end position="72"/>
    </location>
</feature>
<evidence type="ECO:0000313" key="3">
    <source>
        <dbReference type="Proteomes" id="UP000240987"/>
    </source>
</evidence>
<name>A0A2T3JLA0_9GAMM</name>
<dbReference type="RefSeq" id="WP_107242013.1">
    <property type="nucleotide sequence ID" value="NZ_PYMJ01000005.1"/>
</dbReference>
<dbReference type="EMBL" id="PYMJ01000005">
    <property type="protein sequence ID" value="PSU49795.1"/>
    <property type="molecule type" value="Genomic_DNA"/>
</dbReference>
<reference evidence="2 3" key="1">
    <citation type="submission" date="2018-01" db="EMBL/GenBank/DDBJ databases">
        <title>Whole genome sequencing of Histamine producing bacteria.</title>
        <authorList>
            <person name="Butler K."/>
        </authorList>
    </citation>
    <scope>NUCLEOTIDE SEQUENCE [LARGE SCALE GENOMIC DNA]</scope>
    <source>
        <strain evidence="2 3">JCM 12947</strain>
    </source>
</reference>
<dbReference type="OrthoDB" id="5893073at2"/>
<feature type="compositionally biased region" description="Basic and acidic residues" evidence="1">
    <location>
        <begin position="24"/>
        <end position="34"/>
    </location>
</feature>
<gene>
    <name evidence="2" type="ORF">C9J12_06670</name>
</gene>
<dbReference type="GO" id="GO:0006508">
    <property type="term" value="P:proteolysis"/>
    <property type="evidence" value="ECO:0007669"/>
    <property type="project" value="UniProtKB-KW"/>
</dbReference>
<sequence length="154" mass="17270">MIFSPANAGAPIVAPSVNPPTEQAARDNRVREKIVPPTQAAESPREKPLSSEEKQFKKPAWDPSEHPDYSELPETIEKQYGYQDEFELLVKALSADSYMAPVTELGYSMHIKLPREILDQLEQISNNERTKGVVAHRYAQATVPNPPTEYLVVL</sequence>
<keyword evidence="2" id="KW-0645">Protease</keyword>
<dbReference type="Proteomes" id="UP000240987">
    <property type="component" value="Unassembled WGS sequence"/>
</dbReference>
<evidence type="ECO:0000256" key="1">
    <source>
        <dbReference type="SAM" id="MobiDB-lite"/>
    </source>
</evidence>
<feature type="compositionally biased region" description="Basic and acidic residues" evidence="1">
    <location>
        <begin position="43"/>
        <end position="69"/>
    </location>
</feature>
<dbReference type="AlphaFoldDB" id="A0A2T3JLA0"/>
<protein>
    <submittedName>
        <fullName evidence="2">ATP-dependent Lon protease</fullName>
    </submittedName>
</protein>